<feature type="signal peptide" evidence="1">
    <location>
        <begin position="1"/>
        <end position="19"/>
    </location>
</feature>
<accession>F2IFX8</accession>
<reference evidence="3" key="2">
    <citation type="submission" date="2011-02" db="EMBL/GenBank/DDBJ databases">
        <title>The complete genome of Fluviicola taffensis DSM 16823.</title>
        <authorList>
            <consortium name="US DOE Joint Genome Institute (JGI-PGF)"/>
            <person name="Lucas S."/>
            <person name="Copeland A."/>
            <person name="Lapidus A."/>
            <person name="Bruce D."/>
            <person name="Goodwin L."/>
            <person name="Pitluck S."/>
            <person name="Kyrpides N."/>
            <person name="Mavromatis K."/>
            <person name="Ivanova N."/>
            <person name="Mikhailova N."/>
            <person name="Pagani I."/>
            <person name="Chertkov O."/>
            <person name="Detter J.C."/>
            <person name="Han C."/>
            <person name="Tapia R."/>
            <person name="Land M."/>
            <person name="Hauser L."/>
            <person name="Markowitz V."/>
            <person name="Cheng J.-F."/>
            <person name="Hugenholtz P."/>
            <person name="Woyke T."/>
            <person name="Wu D."/>
            <person name="Tindall B."/>
            <person name="Pomrenke H.G."/>
            <person name="Brambilla E."/>
            <person name="Klenk H.-P."/>
            <person name="Eisen J.A."/>
        </authorList>
    </citation>
    <scope>NUCLEOTIDE SEQUENCE [LARGE SCALE GENOMIC DNA]</scope>
    <source>
        <strain evidence="3">DSM 16823 / RW262 / RW262</strain>
    </source>
</reference>
<dbReference type="HOGENOM" id="CLU_911383_0_0_10"/>
<dbReference type="EMBL" id="CP002542">
    <property type="protein sequence ID" value="AEA43599.1"/>
    <property type="molecule type" value="Genomic_DNA"/>
</dbReference>
<feature type="chain" id="PRO_5003283678" description="Outer membrane protein beta-barrel domain-containing protein" evidence="1">
    <location>
        <begin position="20"/>
        <end position="305"/>
    </location>
</feature>
<dbReference type="Proteomes" id="UP000007463">
    <property type="component" value="Chromosome"/>
</dbReference>
<name>F2IFX8_FLUTR</name>
<evidence type="ECO:0000313" key="2">
    <source>
        <dbReference type="EMBL" id="AEA43599.1"/>
    </source>
</evidence>
<reference evidence="2 3" key="1">
    <citation type="journal article" date="2011" name="Stand. Genomic Sci.">
        <title>Complete genome sequence of the gliding freshwater bacterium Fluviicola taffensis type strain (RW262).</title>
        <authorList>
            <person name="Woyke T."/>
            <person name="Chertkov O."/>
            <person name="Lapidus A."/>
            <person name="Nolan M."/>
            <person name="Lucas S."/>
            <person name="Del Rio T.G."/>
            <person name="Tice H."/>
            <person name="Cheng J.F."/>
            <person name="Tapia R."/>
            <person name="Han C."/>
            <person name="Goodwin L."/>
            <person name="Pitluck S."/>
            <person name="Liolios K."/>
            <person name="Pagani I."/>
            <person name="Ivanova N."/>
            <person name="Huntemann M."/>
            <person name="Mavromatis K."/>
            <person name="Mikhailova N."/>
            <person name="Pati A."/>
            <person name="Chen A."/>
            <person name="Palaniappan K."/>
            <person name="Land M."/>
            <person name="Hauser L."/>
            <person name="Brambilla E.M."/>
            <person name="Rohde M."/>
            <person name="Mwirichia R."/>
            <person name="Sikorski J."/>
            <person name="Tindall B.J."/>
            <person name="Goker M."/>
            <person name="Bristow J."/>
            <person name="Eisen J.A."/>
            <person name="Markowitz V."/>
            <person name="Hugenholtz P."/>
            <person name="Klenk H.P."/>
            <person name="Kyrpides N.C."/>
        </authorList>
    </citation>
    <scope>NUCLEOTIDE SEQUENCE [LARGE SCALE GENOMIC DNA]</scope>
    <source>
        <strain evidence="3">DSM 16823 / RW262 / RW262</strain>
    </source>
</reference>
<evidence type="ECO:0008006" key="4">
    <source>
        <dbReference type="Google" id="ProtNLM"/>
    </source>
</evidence>
<dbReference type="KEGG" id="fte:Fluta_1607"/>
<evidence type="ECO:0000313" key="3">
    <source>
        <dbReference type="Proteomes" id="UP000007463"/>
    </source>
</evidence>
<dbReference type="eggNOG" id="ENOG5032QJI">
    <property type="taxonomic scope" value="Bacteria"/>
</dbReference>
<proteinExistence type="predicted"/>
<dbReference type="OrthoDB" id="1466342at2"/>
<gene>
    <name evidence="2" type="ordered locus">Fluta_1607</name>
</gene>
<dbReference type="AlphaFoldDB" id="F2IFX8"/>
<protein>
    <recommendedName>
        <fullName evidence="4">Outer membrane protein beta-barrel domain-containing protein</fullName>
    </recommendedName>
</protein>
<dbReference type="RefSeq" id="WP_013686370.1">
    <property type="nucleotide sequence ID" value="NC_015321.1"/>
</dbReference>
<evidence type="ECO:0000256" key="1">
    <source>
        <dbReference type="SAM" id="SignalP"/>
    </source>
</evidence>
<dbReference type="STRING" id="755732.Fluta_1607"/>
<keyword evidence="3" id="KW-1185">Reference proteome</keyword>
<organism evidence="2 3">
    <name type="scientific">Fluviicola taffensis (strain DSM 16823 / NCIMB 13979 / RW262)</name>
    <dbReference type="NCBI Taxonomy" id="755732"/>
    <lineage>
        <taxon>Bacteria</taxon>
        <taxon>Pseudomonadati</taxon>
        <taxon>Bacteroidota</taxon>
        <taxon>Flavobacteriia</taxon>
        <taxon>Flavobacteriales</taxon>
        <taxon>Crocinitomicaceae</taxon>
        <taxon>Fluviicola</taxon>
    </lineage>
</organism>
<keyword evidence="1" id="KW-0732">Signal</keyword>
<sequence length="305" mass="34810" precursor="true">MKVIVCLLVLVLSVNQGFAQKSRKFNGKSRKDMFGGARDYRQLTKDGLQISFGLNYTFTNPKNTVYELNDANNRPTTTTIDPIGRPGAFIDIGAAHYRLKPSRILAAIYKSRGEKGSVKWIGANLIHRIDWGIGFNYIGGSEYVKNEIKDPAGTIFTEGTQTFYNGYLTARVTADRFTQIGEGWHLETGFGFNFNYNVLPSPKAPKIISGAPLKFQQDFMAQFHLHIAFDKTIRRGDYLIFGFFIPTFGIYEPNIARPTVQWYSSNYWPVQLQVKWIHHFTKKSNGCNTGTPEDRKRNDEYMQNR</sequence>